<feature type="domain" description="Fibronectin type-II" evidence="4">
    <location>
        <begin position="720"/>
        <end position="768"/>
    </location>
</feature>
<dbReference type="Proteomes" id="UP000675881">
    <property type="component" value="Chromosome 5"/>
</dbReference>
<dbReference type="OrthoDB" id="9427703at2759"/>
<keyword evidence="1" id="KW-0677">Repeat</keyword>
<evidence type="ECO:0000313" key="5">
    <source>
        <dbReference type="EMBL" id="CAF2952967.1"/>
    </source>
</evidence>
<evidence type="ECO:0000256" key="2">
    <source>
        <dbReference type="ARBA" id="ARBA00023157"/>
    </source>
</evidence>
<comment type="caution">
    <text evidence="3">Lacks conserved residue(s) required for the propagation of feature annotation.</text>
</comment>
<evidence type="ECO:0000313" key="6">
    <source>
        <dbReference type="Proteomes" id="UP000675881"/>
    </source>
</evidence>
<organism evidence="5 6">
    <name type="scientific">Lepeophtheirus salmonis</name>
    <name type="common">Salmon louse</name>
    <name type="synonym">Caligus salmonis</name>
    <dbReference type="NCBI Taxonomy" id="72036"/>
    <lineage>
        <taxon>Eukaryota</taxon>
        <taxon>Metazoa</taxon>
        <taxon>Ecdysozoa</taxon>
        <taxon>Arthropoda</taxon>
        <taxon>Crustacea</taxon>
        <taxon>Multicrustacea</taxon>
        <taxon>Hexanauplia</taxon>
        <taxon>Copepoda</taxon>
        <taxon>Siphonostomatoida</taxon>
        <taxon>Caligidae</taxon>
        <taxon>Lepeophtheirus</taxon>
    </lineage>
</organism>
<accession>A0A7R8CZS5</accession>
<feature type="disulfide bond" evidence="3">
    <location>
        <begin position="675"/>
        <end position="702"/>
    </location>
</feature>
<name>A0A7R8CZS5_LEPSM</name>
<keyword evidence="6" id="KW-1185">Reference proteome</keyword>
<feature type="disulfide bond" evidence="3">
    <location>
        <begin position="611"/>
        <end position="638"/>
    </location>
</feature>
<dbReference type="SUPFAM" id="SSF57440">
    <property type="entry name" value="Kringle-like"/>
    <property type="match status" value="3"/>
</dbReference>
<dbReference type="InterPro" id="IPR036943">
    <property type="entry name" value="FN_type2_sf"/>
</dbReference>
<dbReference type="Pfam" id="PF00040">
    <property type="entry name" value="fn2"/>
    <property type="match status" value="3"/>
</dbReference>
<dbReference type="EMBL" id="HG994584">
    <property type="protein sequence ID" value="CAF2952967.1"/>
    <property type="molecule type" value="Genomic_DNA"/>
</dbReference>
<proteinExistence type="predicted"/>
<feature type="domain" description="Fibronectin type-II" evidence="4">
    <location>
        <begin position="656"/>
        <end position="704"/>
    </location>
</feature>
<feature type="domain" description="Fibronectin type-II" evidence="4">
    <location>
        <begin position="592"/>
        <end position="640"/>
    </location>
</feature>
<dbReference type="SMART" id="SM00059">
    <property type="entry name" value="FN2"/>
    <property type="match status" value="3"/>
</dbReference>
<keyword evidence="5" id="KW-0378">Hydrolase</keyword>
<dbReference type="EC" id="3.4.24.35" evidence="5"/>
<evidence type="ECO:0000259" key="4">
    <source>
        <dbReference type="PROSITE" id="PS51092"/>
    </source>
</evidence>
<dbReference type="AlphaFoldDB" id="A0A7R8CZS5"/>
<dbReference type="InterPro" id="IPR000562">
    <property type="entry name" value="FN_type2_dom"/>
</dbReference>
<evidence type="ECO:0000256" key="3">
    <source>
        <dbReference type="PROSITE-ProRule" id="PRU00479"/>
    </source>
</evidence>
<dbReference type="Gene3D" id="2.10.10.10">
    <property type="entry name" value="Fibronectin, type II, collagen-binding"/>
    <property type="match status" value="3"/>
</dbReference>
<dbReference type="GO" id="GO:0004222">
    <property type="term" value="F:metalloendopeptidase activity"/>
    <property type="evidence" value="ECO:0007669"/>
    <property type="project" value="UniProtKB-EC"/>
</dbReference>
<evidence type="ECO:0000256" key="1">
    <source>
        <dbReference type="ARBA" id="ARBA00022737"/>
    </source>
</evidence>
<gene>
    <name evidence="5" type="ORF">LSAA_9770</name>
</gene>
<dbReference type="PROSITE" id="PS51092">
    <property type="entry name" value="FN2_2"/>
    <property type="match status" value="3"/>
</dbReference>
<feature type="disulfide bond" evidence="3">
    <location>
        <begin position="739"/>
        <end position="766"/>
    </location>
</feature>
<dbReference type="Pfam" id="PF17906">
    <property type="entry name" value="HTH_48"/>
    <property type="match status" value="1"/>
</dbReference>
<keyword evidence="2 3" id="KW-1015">Disulfide bond</keyword>
<reference evidence="5" key="1">
    <citation type="submission" date="2021-02" db="EMBL/GenBank/DDBJ databases">
        <authorList>
            <person name="Bekaert M."/>
        </authorList>
    </citation>
    <scope>NUCLEOTIDE SEQUENCE</scope>
    <source>
        <strain evidence="5">IoA-00</strain>
    </source>
</reference>
<dbReference type="InterPro" id="IPR013806">
    <property type="entry name" value="Kringle-like"/>
</dbReference>
<sequence>MDDNVNLKEKTDNKNIIVKSTNWEFFKLLIGKEDGSVQSEKEFQDYDIVEIAIDKLIIRRMTCLMSVQAHPYSLTDYNKEIHIPHVILYHFETSYCTERSFIELIKEYGPEIITIKQLKAWFSFFKSGKSAPDSEDVKPFTSPYSTMGTKNKTHIGNIVLHHYRKGFSVEKSFNELKENGKDVTELEVTSWFVKFQDGNNDIANGATTTSSPDSSTLTTRALGTGYDKNVHIPHLILYHFETGYTYERSLLELNSKYDSDTITSKQIKAWFSFFKSGKSAPDSEDVKPFTSPYSTMGTKNKTHIGNIVLHHYRKGFSVEKSFNELKENGKEVTELEVTSWFVKFQDGNNDIANGATTTSSPDSSTLTTRALGTGYDKNVHIPHLILYHFETGYTYERSLLELNSEYGSDTITSKQIKAWFSFFKSGKSAPDSEDVKPFTSPYSTMGTKNKTHIGNIVLHHYRKGFSVEKSFNELKENGKEVTELEVTSWFVKFQDELNSEYGSDTITSKQIKAWFSFFKSGKSAPDSEDVNPFTSPYLTLGSQYKTHIANVALHHYRRGYSVEMSATELQGGNFDIVNSITTSAPGKSCLTKQNIPCMFPFIYKGFEYSNCASVDNGNVPWCAISLYREGFARVYGECGSSCEVEETSTNVGCTSSLGYRCLFPFKFNDVEYDKCTLVGDSKPWCAVSKYTNSDETLGWQYCKDSCDVAPSPNPNSCLTTEGQACILPFMYYDVKYDKCTDIDNNGLKWCATTLDSDGEAKGCGLCENNAFCN</sequence>
<dbReference type="InterPro" id="IPR041426">
    <property type="entry name" value="Mos1_HTH"/>
</dbReference>
<protein>
    <submittedName>
        <fullName evidence="5">MMP9</fullName>
        <ecNumber evidence="5">3.4.24.35</ecNumber>
    </submittedName>
</protein>